<name>A0ABQ9ZLC4_9CRUS</name>
<accession>A0ABQ9ZLC4</accession>
<dbReference type="Proteomes" id="UP001234178">
    <property type="component" value="Unassembled WGS sequence"/>
</dbReference>
<keyword evidence="2" id="KW-1185">Reference proteome</keyword>
<comment type="caution">
    <text evidence="1">The sequence shown here is derived from an EMBL/GenBank/DDBJ whole genome shotgun (WGS) entry which is preliminary data.</text>
</comment>
<sequence length="138" mass="15907">MKKFSSDNTIIHCQPLVYAVLNGIEKRFSHMMQDNKLKIAAMSDPHFKLVWVEQEDLNDNITLLKGVARRLKLKSNSIVSESVIEVNDNASPKKKPRFLDGYRINNPLEIDEVDSYFADVNGDITLLNRFPTIKRIFQ</sequence>
<proteinExistence type="predicted"/>
<protein>
    <recommendedName>
        <fullName evidence="3">Cc8L18.2-like protein</fullName>
    </recommendedName>
</protein>
<reference evidence="1 2" key="1">
    <citation type="journal article" date="2023" name="Nucleic Acids Res.">
        <title>The hologenome of Daphnia magna reveals possible DNA methylation and microbiome-mediated evolution of the host genome.</title>
        <authorList>
            <person name="Chaturvedi A."/>
            <person name="Li X."/>
            <person name="Dhandapani V."/>
            <person name="Marshall H."/>
            <person name="Kissane S."/>
            <person name="Cuenca-Cambronero M."/>
            <person name="Asole G."/>
            <person name="Calvet F."/>
            <person name="Ruiz-Romero M."/>
            <person name="Marangio P."/>
            <person name="Guigo R."/>
            <person name="Rago D."/>
            <person name="Mirbahai L."/>
            <person name="Eastwood N."/>
            <person name="Colbourne J.K."/>
            <person name="Zhou J."/>
            <person name="Mallon E."/>
            <person name="Orsini L."/>
        </authorList>
    </citation>
    <scope>NUCLEOTIDE SEQUENCE [LARGE SCALE GENOMIC DNA]</scope>
    <source>
        <strain evidence="1">LRV0_1</strain>
    </source>
</reference>
<evidence type="ECO:0008006" key="3">
    <source>
        <dbReference type="Google" id="ProtNLM"/>
    </source>
</evidence>
<gene>
    <name evidence="1" type="ORF">OUZ56_026291</name>
</gene>
<evidence type="ECO:0000313" key="2">
    <source>
        <dbReference type="Proteomes" id="UP001234178"/>
    </source>
</evidence>
<organism evidence="1 2">
    <name type="scientific">Daphnia magna</name>
    <dbReference type="NCBI Taxonomy" id="35525"/>
    <lineage>
        <taxon>Eukaryota</taxon>
        <taxon>Metazoa</taxon>
        <taxon>Ecdysozoa</taxon>
        <taxon>Arthropoda</taxon>
        <taxon>Crustacea</taxon>
        <taxon>Branchiopoda</taxon>
        <taxon>Diplostraca</taxon>
        <taxon>Cladocera</taxon>
        <taxon>Anomopoda</taxon>
        <taxon>Daphniidae</taxon>
        <taxon>Daphnia</taxon>
    </lineage>
</organism>
<dbReference type="EMBL" id="JAOYFB010000004">
    <property type="protein sequence ID" value="KAK4013739.1"/>
    <property type="molecule type" value="Genomic_DNA"/>
</dbReference>
<evidence type="ECO:0000313" key="1">
    <source>
        <dbReference type="EMBL" id="KAK4013739.1"/>
    </source>
</evidence>